<keyword evidence="3" id="KW-1185">Reference proteome</keyword>
<feature type="domain" description="Glycosyl hydrolase family 92 N-terminal" evidence="1">
    <location>
        <begin position="8"/>
        <end position="82"/>
    </location>
</feature>
<dbReference type="KEGG" id="pson:JI735_00385"/>
<accession>A0A974PD40</accession>
<protein>
    <recommendedName>
        <fullName evidence="1">Glycosyl hydrolase family 92 N-terminal domain-containing protein</fullName>
    </recommendedName>
</protein>
<dbReference type="InterPro" id="IPR041371">
    <property type="entry name" value="GH92_N"/>
</dbReference>
<dbReference type="RefSeq" id="WP_202676925.1">
    <property type="nucleotide sequence ID" value="NZ_CP068595.1"/>
</dbReference>
<evidence type="ECO:0000313" key="3">
    <source>
        <dbReference type="Proteomes" id="UP000595841"/>
    </source>
</evidence>
<dbReference type="InterPro" id="IPR014718">
    <property type="entry name" value="GH-type_carb-bd"/>
</dbReference>
<dbReference type="Proteomes" id="UP000595841">
    <property type="component" value="Chromosome"/>
</dbReference>
<organism evidence="2 3">
    <name type="scientific">Paenibacillus sonchi</name>
    <dbReference type="NCBI Taxonomy" id="373687"/>
    <lineage>
        <taxon>Bacteria</taxon>
        <taxon>Bacillati</taxon>
        <taxon>Bacillota</taxon>
        <taxon>Bacilli</taxon>
        <taxon>Bacillales</taxon>
        <taxon>Paenibacillaceae</taxon>
        <taxon>Paenibacillus</taxon>
        <taxon>Paenibacillus sonchi group</taxon>
    </lineage>
</organism>
<dbReference type="GO" id="GO:0030246">
    <property type="term" value="F:carbohydrate binding"/>
    <property type="evidence" value="ECO:0007669"/>
    <property type="project" value="InterPro"/>
</dbReference>
<gene>
    <name evidence="2" type="ORF">JI735_00385</name>
</gene>
<proteinExistence type="predicted"/>
<reference evidence="2 3" key="1">
    <citation type="submission" date="2021-01" db="EMBL/GenBank/DDBJ databases">
        <title>Whole genome sequence of Paenibacillus sonchi LMG 24727 for comparative genomics.</title>
        <authorList>
            <person name="Lee G."/>
            <person name="Kim M.-J."/>
            <person name="Lim K."/>
            <person name="Shin J.-H."/>
        </authorList>
    </citation>
    <scope>NUCLEOTIDE SEQUENCE [LARGE SCALE GENOMIC DNA]</scope>
    <source>
        <strain evidence="2 3">LMG 24727</strain>
    </source>
</reference>
<dbReference type="Pfam" id="PF17678">
    <property type="entry name" value="Glyco_hydro_92N"/>
    <property type="match status" value="1"/>
</dbReference>
<dbReference type="EMBL" id="CP068595">
    <property type="protein sequence ID" value="QQZ61311.1"/>
    <property type="molecule type" value="Genomic_DNA"/>
</dbReference>
<dbReference type="Gene3D" id="2.70.98.10">
    <property type="match status" value="1"/>
</dbReference>
<evidence type="ECO:0000313" key="2">
    <source>
        <dbReference type="EMBL" id="QQZ61311.1"/>
    </source>
</evidence>
<dbReference type="AlphaFoldDB" id="A0A974PD40"/>
<sequence>MRRRVDDVDPFIGVDGENNCLCGPYLPNSIVRLGPDTLPPQLSHGYDSSRPIIRFSHTHVSGTGGGGRYGNVGFTPIPECRGFSWTPMRRGMNMPKQAITA</sequence>
<name>A0A974PD40_9BACL</name>
<evidence type="ECO:0000259" key="1">
    <source>
        <dbReference type="Pfam" id="PF17678"/>
    </source>
</evidence>